<reference evidence="7 8" key="1">
    <citation type="submission" date="2018-02" db="EMBL/GenBank/DDBJ databases">
        <title>Draft genome sequences of four Legionella pneumophila clinical strains isolated in Ontario.</title>
        <authorList>
            <person name="Fortuna A."/>
            <person name="Ramnarine R."/>
            <person name="Li A."/>
            <person name="Frantz C."/>
            <person name="Mallo G."/>
        </authorList>
    </citation>
    <scope>NUCLEOTIDE SEQUENCE [LARGE SCALE GENOMIC DNA]</scope>
    <source>
        <strain evidence="7 8">LG61</strain>
    </source>
</reference>
<dbReference type="GO" id="GO:0006508">
    <property type="term" value="P:proteolysis"/>
    <property type="evidence" value="ECO:0007669"/>
    <property type="project" value="UniProtKB-KW"/>
</dbReference>
<accession>A0A2S6EU77</accession>
<dbReference type="Proteomes" id="UP000239239">
    <property type="component" value="Unassembled WGS sequence"/>
</dbReference>
<dbReference type="Gene3D" id="3.40.630.10">
    <property type="entry name" value="Zn peptidases"/>
    <property type="match status" value="1"/>
</dbReference>
<dbReference type="GO" id="GO:0008235">
    <property type="term" value="F:metalloexopeptidase activity"/>
    <property type="evidence" value="ECO:0007669"/>
    <property type="project" value="InterPro"/>
</dbReference>
<evidence type="ECO:0000256" key="4">
    <source>
        <dbReference type="ARBA" id="ARBA00022729"/>
    </source>
</evidence>
<dbReference type="OrthoDB" id="9789219at2"/>
<evidence type="ECO:0000313" key="7">
    <source>
        <dbReference type="EMBL" id="PPK28735.1"/>
    </source>
</evidence>
<evidence type="ECO:0000256" key="3">
    <source>
        <dbReference type="ARBA" id="ARBA00022723"/>
    </source>
</evidence>
<dbReference type="AlphaFoldDB" id="A0A2S6EU77"/>
<sequence>MFAIFVSSGSIKNDLNNLGEDMRFNQWMTCITSGLILASNSCFATTSPVHEQLQVPQCLAAKITIPHKVLAENKEFKIIDVSSSDVETLTILADKVNCGHFVNVSHKLTGTLAANQQQSAQKLLQKKLIKPFGVFKLHKDVYEIKHEEEVNAALKEVVSDNIWQTLTHLTSYYNRSATKDTGVETANWLKSRFEQMAVEYGRTDTSTFFVKTGWYKQPSLVTVIGKDIQAPAIVIGAHMDTLDGRMPGAGDDGSGSSSIMEAARVIMSSKATFKRPIYFIWYAAEERGLVGSQHVVQHFQEQSIPVKAVVQFDMTGYRNDANDPTMWVFTDYTDKNLSNYLAKLIDHYIHVPVDYSRCGYGCSDHASWNEEDIPAAFPCETSFADHNPYIHTSSDKMDLLNLEHMTNFSKLAVAFAIELASE</sequence>
<keyword evidence="1 7" id="KW-0031">Aminopeptidase</keyword>
<evidence type="ECO:0000256" key="1">
    <source>
        <dbReference type="ARBA" id="ARBA00022438"/>
    </source>
</evidence>
<gene>
    <name evidence="7" type="ORF">C3928_14925</name>
</gene>
<keyword evidence="6" id="KW-0862">Zinc</keyword>
<protein>
    <submittedName>
        <fullName evidence="7">Aminopeptidase</fullName>
    </submittedName>
</protein>
<keyword evidence="5" id="KW-0378">Hydrolase</keyword>
<name>A0A2S6EU77_LEGPN</name>
<dbReference type="InterPro" id="IPR007484">
    <property type="entry name" value="Peptidase_M28"/>
</dbReference>
<dbReference type="Pfam" id="PF04389">
    <property type="entry name" value="Peptidase_M28"/>
    <property type="match status" value="1"/>
</dbReference>
<keyword evidence="4" id="KW-0732">Signal</keyword>
<dbReference type="PANTHER" id="PTHR12147:SF56">
    <property type="entry name" value="AMINOPEPTIDASE YDR415C-RELATED"/>
    <property type="match status" value="1"/>
</dbReference>
<evidence type="ECO:0000256" key="6">
    <source>
        <dbReference type="ARBA" id="ARBA00022833"/>
    </source>
</evidence>
<evidence type="ECO:0000256" key="5">
    <source>
        <dbReference type="ARBA" id="ARBA00022801"/>
    </source>
</evidence>
<proteinExistence type="predicted"/>
<evidence type="ECO:0000256" key="2">
    <source>
        <dbReference type="ARBA" id="ARBA00022670"/>
    </source>
</evidence>
<keyword evidence="3" id="KW-0479">Metal-binding</keyword>
<keyword evidence="2" id="KW-0645">Protease</keyword>
<comment type="caution">
    <text evidence="7">The sequence shown here is derived from an EMBL/GenBank/DDBJ whole genome shotgun (WGS) entry which is preliminary data.</text>
</comment>
<dbReference type="InterPro" id="IPR045175">
    <property type="entry name" value="M28_fam"/>
</dbReference>
<dbReference type="EMBL" id="PQWY01000021">
    <property type="protein sequence ID" value="PPK28735.1"/>
    <property type="molecule type" value="Genomic_DNA"/>
</dbReference>
<dbReference type="PANTHER" id="PTHR12147">
    <property type="entry name" value="METALLOPEPTIDASE M28 FAMILY MEMBER"/>
    <property type="match status" value="1"/>
</dbReference>
<dbReference type="NCBIfam" id="NF045908">
    <property type="entry name" value="AminopepLapALeg"/>
    <property type="match status" value="1"/>
</dbReference>
<evidence type="ECO:0000313" key="8">
    <source>
        <dbReference type="Proteomes" id="UP000239239"/>
    </source>
</evidence>
<dbReference type="GO" id="GO:0004177">
    <property type="term" value="F:aminopeptidase activity"/>
    <property type="evidence" value="ECO:0007669"/>
    <property type="project" value="UniProtKB-KW"/>
</dbReference>
<dbReference type="GO" id="GO:0046872">
    <property type="term" value="F:metal ion binding"/>
    <property type="evidence" value="ECO:0007669"/>
    <property type="project" value="UniProtKB-KW"/>
</dbReference>
<organism evidence="7 8">
    <name type="scientific">Legionella pneumophila</name>
    <dbReference type="NCBI Taxonomy" id="446"/>
    <lineage>
        <taxon>Bacteria</taxon>
        <taxon>Pseudomonadati</taxon>
        <taxon>Pseudomonadota</taxon>
        <taxon>Gammaproteobacteria</taxon>
        <taxon>Legionellales</taxon>
        <taxon>Legionellaceae</taxon>
        <taxon>Legionella</taxon>
    </lineage>
</organism>
<dbReference type="SUPFAM" id="SSF53187">
    <property type="entry name" value="Zn-dependent exopeptidases"/>
    <property type="match status" value="1"/>
</dbReference>